<dbReference type="PANTHER" id="PTHR36840:SF1">
    <property type="entry name" value="BLL5714 PROTEIN"/>
    <property type="match status" value="1"/>
</dbReference>
<comment type="caution">
    <text evidence="2">The sequence shown here is derived from an EMBL/GenBank/DDBJ whole genome shotgun (WGS) entry which is preliminary data.</text>
</comment>
<organism evidence="2 3">
    <name type="scientific">Rugosimonospora africana</name>
    <dbReference type="NCBI Taxonomy" id="556532"/>
    <lineage>
        <taxon>Bacteria</taxon>
        <taxon>Bacillati</taxon>
        <taxon>Actinomycetota</taxon>
        <taxon>Actinomycetes</taxon>
        <taxon>Micromonosporales</taxon>
        <taxon>Micromonosporaceae</taxon>
        <taxon>Rugosimonospora</taxon>
    </lineage>
</organism>
<feature type="transmembrane region" description="Helical" evidence="1">
    <location>
        <begin position="279"/>
        <end position="298"/>
    </location>
</feature>
<gene>
    <name evidence="2" type="ORF">Raf01_40840</name>
</gene>
<name>A0A8J3VRB1_9ACTN</name>
<dbReference type="InterPro" id="IPR010640">
    <property type="entry name" value="Low_temperature_requirement_A"/>
</dbReference>
<keyword evidence="1" id="KW-0812">Transmembrane</keyword>
<dbReference type="RefSeq" id="WP_203919521.1">
    <property type="nucleotide sequence ID" value="NZ_BONZ01000038.1"/>
</dbReference>
<feature type="transmembrane region" description="Helical" evidence="1">
    <location>
        <begin position="318"/>
        <end position="336"/>
    </location>
</feature>
<evidence type="ECO:0000313" key="3">
    <source>
        <dbReference type="Proteomes" id="UP000642748"/>
    </source>
</evidence>
<feature type="transmembrane region" description="Helical" evidence="1">
    <location>
        <begin position="77"/>
        <end position="97"/>
    </location>
</feature>
<dbReference type="Pfam" id="PF06772">
    <property type="entry name" value="LtrA"/>
    <property type="match status" value="1"/>
</dbReference>
<feature type="transmembrane region" description="Helical" evidence="1">
    <location>
        <begin position="117"/>
        <end position="135"/>
    </location>
</feature>
<sequence length="409" mass="44131">MWRIFRSPPVLTEETHRATSFEVFFDLVFIFALTRIIAFMGHPPTPLRMAQGLILLLLLWMAWTTYTWLGNQARADVGLVPAGTVAAMAALFVTALVIPDAFQHTHGDIDPPLTLSVAYVVLRVLDIALYFHIAAGDRQMRVTLRIFSVTAALACALLLAGAVGDGPVTQTALWAAAFVIDFGGGFLASTFSGWRLRSPSHFTERHGLVLIISLGESLISAGSGAGAAVTHGYVLLAALLGFVTAVCLWWLYFKNSAAPAGEALGRVSTDQRGREASNAYSLAHFLLIAGVIYTALGIEQALADLAHDIPRDNRQPWLGWTSVVALYGGVTLYLAGRALFLHFTVRSVPRTQLVAIAVSLVLLPVGHSVPALAAIGLQTAFLVALVGYEWQRRERPEPRHGNDAPLMTS</sequence>
<feature type="transmembrane region" description="Helical" evidence="1">
    <location>
        <begin position="348"/>
        <end position="365"/>
    </location>
</feature>
<feature type="transmembrane region" description="Helical" evidence="1">
    <location>
        <begin position="233"/>
        <end position="253"/>
    </location>
</feature>
<dbReference type="PANTHER" id="PTHR36840">
    <property type="entry name" value="BLL5714 PROTEIN"/>
    <property type="match status" value="1"/>
</dbReference>
<feature type="transmembrane region" description="Helical" evidence="1">
    <location>
        <begin position="208"/>
        <end position="227"/>
    </location>
</feature>
<feature type="transmembrane region" description="Helical" evidence="1">
    <location>
        <begin position="172"/>
        <end position="196"/>
    </location>
</feature>
<keyword evidence="1" id="KW-0472">Membrane</keyword>
<proteinExistence type="predicted"/>
<feature type="transmembrane region" description="Helical" evidence="1">
    <location>
        <begin position="21"/>
        <end position="40"/>
    </location>
</feature>
<evidence type="ECO:0000256" key="1">
    <source>
        <dbReference type="SAM" id="Phobius"/>
    </source>
</evidence>
<feature type="transmembrane region" description="Helical" evidence="1">
    <location>
        <begin position="142"/>
        <end position="160"/>
    </location>
</feature>
<keyword evidence="3" id="KW-1185">Reference proteome</keyword>
<keyword evidence="1" id="KW-1133">Transmembrane helix</keyword>
<dbReference type="Proteomes" id="UP000642748">
    <property type="component" value="Unassembled WGS sequence"/>
</dbReference>
<protein>
    <submittedName>
        <fullName evidence="2">Low temperature requirement protein A</fullName>
    </submittedName>
</protein>
<feature type="transmembrane region" description="Helical" evidence="1">
    <location>
        <begin position="52"/>
        <end position="70"/>
    </location>
</feature>
<reference evidence="2" key="1">
    <citation type="submission" date="2021-01" db="EMBL/GenBank/DDBJ databases">
        <title>Whole genome shotgun sequence of Rugosimonospora africana NBRC 104875.</title>
        <authorList>
            <person name="Komaki H."/>
            <person name="Tamura T."/>
        </authorList>
    </citation>
    <scope>NUCLEOTIDE SEQUENCE</scope>
    <source>
        <strain evidence="2">NBRC 104875</strain>
    </source>
</reference>
<dbReference type="AlphaFoldDB" id="A0A8J3VRB1"/>
<dbReference type="EMBL" id="BONZ01000038">
    <property type="protein sequence ID" value="GIH15912.1"/>
    <property type="molecule type" value="Genomic_DNA"/>
</dbReference>
<evidence type="ECO:0000313" key="2">
    <source>
        <dbReference type="EMBL" id="GIH15912.1"/>
    </source>
</evidence>
<accession>A0A8J3VRB1</accession>